<name>A0ABX1GNZ6_9FLAO</name>
<protein>
    <submittedName>
        <fullName evidence="1">Uncharacterized protein</fullName>
    </submittedName>
</protein>
<evidence type="ECO:0000313" key="1">
    <source>
        <dbReference type="EMBL" id="NKI31643.1"/>
    </source>
</evidence>
<dbReference type="EMBL" id="JAAWWL010000001">
    <property type="protein sequence ID" value="NKI31643.1"/>
    <property type="molecule type" value="Genomic_DNA"/>
</dbReference>
<gene>
    <name evidence="1" type="ORF">HCU67_06765</name>
</gene>
<comment type="caution">
    <text evidence="1">The sequence shown here is derived from an EMBL/GenBank/DDBJ whole genome shotgun (WGS) entry which is preliminary data.</text>
</comment>
<organism evidence="1 2">
    <name type="scientific">Croceivirga thetidis</name>
    <dbReference type="NCBI Taxonomy" id="2721623"/>
    <lineage>
        <taxon>Bacteria</taxon>
        <taxon>Pseudomonadati</taxon>
        <taxon>Bacteroidota</taxon>
        <taxon>Flavobacteriia</taxon>
        <taxon>Flavobacteriales</taxon>
        <taxon>Flavobacteriaceae</taxon>
        <taxon>Croceivirga</taxon>
    </lineage>
</organism>
<evidence type="ECO:0000313" key="2">
    <source>
        <dbReference type="Proteomes" id="UP000718451"/>
    </source>
</evidence>
<accession>A0ABX1GNZ6</accession>
<keyword evidence="2" id="KW-1185">Reference proteome</keyword>
<sequence>MAFTNEESGHNYKTLIKFKPTRFNYEMNREEILPDIIEGYRNSILERYQYHNIQKKYNIPQTVNEKTVNNLRDYFLENLYPEFEKRQELEKAFRSLDEYIKKPQKLIGILFEASKLVFKYGRHLHLILNAGLKALKSFRAASKFESILIEEAIKNDIQAPYDLKKIDALIALLPRIEVEDFIETSQSLFETLHDKVLTNKIIEMIGDLINVMKTKEDVYSLTQVNGLKFGLKALKDGNALFNSLNHEDQVTLIELISEIERDRLNQIA</sequence>
<proteinExistence type="predicted"/>
<dbReference type="RefSeq" id="WP_168551803.1">
    <property type="nucleotide sequence ID" value="NZ_JAAWWL010000001.1"/>
</dbReference>
<dbReference type="Proteomes" id="UP000718451">
    <property type="component" value="Unassembled WGS sequence"/>
</dbReference>
<reference evidence="1 2" key="1">
    <citation type="submission" date="2020-04" db="EMBL/GenBank/DDBJ databases">
        <authorList>
            <person name="Yoon J."/>
        </authorList>
    </citation>
    <scope>NUCLEOTIDE SEQUENCE [LARGE SCALE GENOMIC DNA]</scope>
    <source>
        <strain evidence="1 2">DJ-13</strain>
    </source>
</reference>